<feature type="domain" description="DUF1214" evidence="1">
    <location>
        <begin position="315"/>
        <end position="425"/>
    </location>
</feature>
<name>A0A7M2H431_9BURK</name>
<dbReference type="Gene3D" id="2.60.40.1610">
    <property type="entry name" value="Domain of unknown function DUF1254"/>
    <property type="match status" value="1"/>
</dbReference>
<dbReference type="GeneID" id="98406104"/>
<feature type="domain" description="DUF1254" evidence="2">
    <location>
        <begin position="58"/>
        <end position="186"/>
    </location>
</feature>
<dbReference type="PANTHER" id="PTHR36509:SF2">
    <property type="entry name" value="BLL3101 PROTEIN"/>
    <property type="match status" value="1"/>
</dbReference>
<dbReference type="PANTHER" id="PTHR36509">
    <property type="entry name" value="BLL3101 PROTEIN"/>
    <property type="match status" value="1"/>
</dbReference>
<evidence type="ECO:0000313" key="4">
    <source>
        <dbReference type="Proteomes" id="UP000397656"/>
    </source>
</evidence>
<gene>
    <name evidence="3" type="ORF">F7R26_034610</name>
</gene>
<evidence type="ECO:0000259" key="2">
    <source>
        <dbReference type="Pfam" id="PF06863"/>
    </source>
</evidence>
<dbReference type="Gene3D" id="2.60.120.600">
    <property type="entry name" value="Domain of unknown function DUF1214, C-terminal domain"/>
    <property type="match status" value="1"/>
</dbReference>
<dbReference type="Pfam" id="PF06742">
    <property type="entry name" value="DUF1214"/>
    <property type="match status" value="1"/>
</dbReference>
<dbReference type="EMBL" id="CP062804">
    <property type="protein sequence ID" value="QOT79801.1"/>
    <property type="molecule type" value="Genomic_DNA"/>
</dbReference>
<dbReference type="Pfam" id="PF06863">
    <property type="entry name" value="DUF1254"/>
    <property type="match status" value="1"/>
</dbReference>
<organism evidence="3 4">
    <name type="scientific">Cupriavidus basilensis</name>
    <dbReference type="NCBI Taxonomy" id="68895"/>
    <lineage>
        <taxon>Bacteria</taxon>
        <taxon>Pseudomonadati</taxon>
        <taxon>Pseudomonadota</taxon>
        <taxon>Betaproteobacteria</taxon>
        <taxon>Burkholderiales</taxon>
        <taxon>Burkholderiaceae</taxon>
        <taxon>Cupriavidus</taxon>
    </lineage>
</organism>
<protein>
    <submittedName>
        <fullName evidence="3">DUF1254 domain-containing protein</fullName>
    </submittedName>
</protein>
<proteinExistence type="predicted"/>
<dbReference type="InterPro" id="IPR037049">
    <property type="entry name" value="DUF1214_C_sf"/>
</dbReference>
<dbReference type="InterPro" id="IPR037050">
    <property type="entry name" value="DUF1254_sf"/>
</dbReference>
<dbReference type="Proteomes" id="UP000397656">
    <property type="component" value="Chromosome 2"/>
</dbReference>
<evidence type="ECO:0000313" key="3">
    <source>
        <dbReference type="EMBL" id="QOT79801.1"/>
    </source>
</evidence>
<dbReference type="InterPro" id="IPR010621">
    <property type="entry name" value="DUF1214"/>
</dbReference>
<dbReference type="RefSeq" id="WP_170301821.1">
    <property type="nucleotide sequence ID" value="NZ_CP062804.1"/>
</dbReference>
<dbReference type="AlphaFoldDB" id="A0A7M2H431"/>
<reference evidence="3 4" key="1">
    <citation type="submission" date="2020-10" db="EMBL/GenBank/DDBJ databases">
        <title>Complete genome sequence of Cupriavidus basilensis CCUG 49340T.</title>
        <authorList>
            <person name="Salva-Serra F."/>
            <person name="Donoso R.A."/>
            <person name="Cho K.H."/>
            <person name="Yoo J.A."/>
            <person name="Lee K."/>
            <person name="Yoon S.-H."/>
            <person name="Perez-Pantoja D."/>
            <person name="Moore E.R.B."/>
        </authorList>
    </citation>
    <scope>NUCLEOTIDE SEQUENCE [LARGE SCALE GENOMIC DNA]</scope>
    <source>
        <strain evidence="4">CCUG 49340</strain>
    </source>
</reference>
<dbReference type="InterPro" id="IPR010679">
    <property type="entry name" value="DUF1254"/>
</dbReference>
<accession>A0A7M2H431</accession>
<sequence length="452" mass="48744">MSTMHQTLSGVPAAPALDAIRYTLPLYEMARMRAATCPRRNSAGEFAAQQPDAPVRWINHFIHTRQLLGPQHRQVVTPNNDTLYSNAWLDLSQGPLLLDVPDSLGRYYVLGLLDFYTNPFGYIGTRTTGNGRGRFLLHGPRWQGDVPAGVTAIACPTDAVWLLGRVLVDGEADLPAVHALQDQFRLSTLAGTSAARAFDVRMQPGEHLGDPRRYAEVVNQALRENPPPQAEAALVAGFAPLGIGADCDAAALGDDALARLGDAIQAVLAELATPLPSDLGGGWTLPVEIRESFGTRFAERALVARNYIGALGVQEAMYVMADRDSEGAPLDGRVGYELVFPADALPQVGAFWSLTMYDKADCMLVDNVLGRYSLGDRSPSLRYAPDGSLRLRLSATPPADPSDEGNWLPAPAGPFYVTLRLYVPQPAHLDKTFVYPPIRPLAGAAVAVKEPS</sequence>
<evidence type="ECO:0000259" key="1">
    <source>
        <dbReference type="Pfam" id="PF06742"/>
    </source>
</evidence>
<dbReference type="SUPFAM" id="SSF160935">
    <property type="entry name" value="VPA0735-like"/>
    <property type="match status" value="1"/>
</dbReference>